<dbReference type="OrthoDB" id="7356934at2"/>
<protein>
    <recommendedName>
        <fullName evidence="3">DUF3572 domain-containing protein</fullName>
    </recommendedName>
</protein>
<reference evidence="2" key="1">
    <citation type="submission" date="2016-10" db="EMBL/GenBank/DDBJ databases">
        <authorList>
            <person name="Varghese N."/>
            <person name="Submissions S."/>
        </authorList>
    </citation>
    <scope>NUCLEOTIDE SEQUENCE [LARGE SCALE GENOMIC DNA]</scope>
    <source>
        <strain evidence="2">DSM 11593</strain>
    </source>
</reference>
<name>A0A1H6JX62_9RHOB</name>
<organism evidence="1 2">
    <name type="scientific">Paracoccus alkenifer</name>
    <dbReference type="NCBI Taxonomy" id="65735"/>
    <lineage>
        <taxon>Bacteria</taxon>
        <taxon>Pseudomonadati</taxon>
        <taxon>Pseudomonadota</taxon>
        <taxon>Alphaproteobacteria</taxon>
        <taxon>Rhodobacterales</taxon>
        <taxon>Paracoccaceae</taxon>
        <taxon>Paracoccus</taxon>
    </lineage>
</organism>
<evidence type="ECO:0000313" key="2">
    <source>
        <dbReference type="Proteomes" id="UP000199125"/>
    </source>
</evidence>
<dbReference type="Proteomes" id="UP000199125">
    <property type="component" value="Unassembled WGS sequence"/>
</dbReference>
<proteinExistence type="predicted"/>
<dbReference type="EMBL" id="FNXG01000001">
    <property type="protein sequence ID" value="SEH67209.1"/>
    <property type="molecule type" value="Genomic_DNA"/>
</dbReference>
<dbReference type="RefSeq" id="WP_090845317.1">
    <property type="nucleotide sequence ID" value="NZ_FNXG01000001.1"/>
</dbReference>
<gene>
    <name evidence="1" type="ORF">SAMN04488075_0703</name>
</gene>
<dbReference type="InterPro" id="IPR021955">
    <property type="entry name" value="DUF3572"/>
</dbReference>
<accession>A0A1H6JX62</accession>
<dbReference type="AlphaFoldDB" id="A0A1H6JX62"/>
<sequence length="92" mass="9572">MIDRKSLDLLSQAILDHLSANPELIGALVAESGLLPGDLRDLAADPTPAFGAALVDFICTSDERLAAFSAQSGWAQQTVAHLREALSAGAVD</sequence>
<dbReference type="Pfam" id="PF12096">
    <property type="entry name" value="DUF3572"/>
    <property type="match status" value="1"/>
</dbReference>
<dbReference type="STRING" id="65735.SAMN04488075_0703"/>
<evidence type="ECO:0008006" key="3">
    <source>
        <dbReference type="Google" id="ProtNLM"/>
    </source>
</evidence>
<evidence type="ECO:0000313" key="1">
    <source>
        <dbReference type="EMBL" id="SEH67209.1"/>
    </source>
</evidence>
<keyword evidence="2" id="KW-1185">Reference proteome</keyword>